<protein>
    <submittedName>
        <fullName evidence="1">Uncharacterized protein</fullName>
    </submittedName>
</protein>
<reference evidence="1 2" key="1">
    <citation type="journal article" date="2018" name="BMC Genomics">
        <title>Comparative genome analyses reveal sequence features reflecting distinct modes of host-adaptation between dicot and monocot powdery mildew.</title>
        <authorList>
            <person name="Wu Y."/>
            <person name="Ma X."/>
            <person name="Pan Z."/>
            <person name="Kale S.D."/>
            <person name="Song Y."/>
            <person name="King H."/>
            <person name="Zhang Q."/>
            <person name="Presley C."/>
            <person name="Deng X."/>
            <person name="Wei C.I."/>
            <person name="Xiao S."/>
        </authorList>
    </citation>
    <scope>NUCLEOTIDE SEQUENCE [LARGE SCALE GENOMIC DNA]</scope>
    <source>
        <strain evidence="1">UMSG1</strain>
    </source>
</reference>
<organism evidence="1 2">
    <name type="scientific">Golovinomyces cichoracearum</name>
    <dbReference type="NCBI Taxonomy" id="62708"/>
    <lineage>
        <taxon>Eukaryota</taxon>
        <taxon>Fungi</taxon>
        <taxon>Dikarya</taxon>
        <taxon>Ascomycota</taxon>
        <taxon>Pezizomycotina</taxon>
        <taxon>Leotiomycetes</taxon>
        <taxon>Erysiphales</taxon>
        <taxon>Erysiphaceae</taxon>
        <taxon>Golovinomyces</taxon>
    </lineage>
</organism>
<dbReference type="EMBL" id="MCBS01023468">
    <property type="protein sequence ID" value="RKF75344.1"/>
    <property type="molecule type" value="Genomic_DNA"/>
</dbReference>
<name>A0A420ILB2_9PEZI</name>
<accession>A0A420ILB2</accession>
<sequence>MLEALTAMNSQVYDIFFCRLESKMRPVGIYIYYVIIYVFADDLASTIHDEATVSVSTDRQQIEFASLKQIYVSSLTIGDLPISIRFDAATA</sequence>
<dbReference type="AlphaFoldDB" id="A0A420ILB2"/>
<comment type="caution">
    <text evidence="1">The sequence shown here is derived from an EMBL/GenBank/DDBJ whole genome shotgun (WGS) entry which is preliminary data.</text>
</comment>
<evidence type="ECO:0000313" key="1">
    <source>
        <dbReference type="EMBL" id="RKF75344.1"/>
    </source>
</evidence>
<evidence type="ECO:0000313" key="2">
    <source>
        <dbReference type="Proteomes" id="UP000285326"/>
    </source>
</evidence>
<proteinExistence type="predicted"/>
<dbReference type="Proteomes" id="UP000285326">
    <property type="component" value="Unassembled WGS sequence"/>
</dbReference>
<gene>
    <name evidence="1" type="ORF">GcM1_234043</name>
</gene>